<proteinExistence type="predicted"/>
<protein>
    <submittedName>
        <fullName evidence="1">Uncharacterized protein</fullName>
    </submittedName>
</protein>
<reference evidence="1" key="1">
    <citation type="submission" date="2016-10" db="EMBL/GenBank/DDBJ databases">
        <authorList>
            <person name="de Groot N.N."/>
        </authorList>
    </citation>
    <scope>NUCLEOTIDE SEQUENCE</scope>
</reference>
<dbReference type="AlphaFoldDB" id="A0A1W1DLQ5"/>
<gene>
    <name evidence="1" type="ORF">MNB_SUP05-6-422</name>
</gene>
<accession>A0A1W1DLQ5</accession>
<evidence type="ECO:0000313" key="1">
    <source>
        <dbReference type="EMBL" id="SFV82435.1"/>
    </source>
</evidence>
<sequence>MPERLPSSKGGTLKLLGDKKPFACNNCPGKAAKARIDWINFLRLNIT</sequence>
<name>A0A1W1DLQ5_9ZZZZ</name>
<organism evidence="1">
    <name type="scientific">hydrothermal vent metagenome</name>
    <dbReference type="NCBI Taxonomy" id="652676"/>
    <lineage>
        <taxon>unclassified sequences</taxon>
        <taxon>metagenomes</taxon>
        <taxon>ecological metagenomes</taxon>
    </lineage>
</organism>
<dbReference type="EMBL" id="FPHV01000187">
    <property type="protein sequence ID" value="SFV82435.1"/>
    <property type="molecule type" value="Genomic_DNA"/>
</dbReference>